<dbReference type="PANTHER" id="PTHR30514:SF1">
    <property type="entry name" value="HTH-TYPE TRANSCRIPTIONAL REGULATOR HEXR-RELATED"/>
    <property type="match status" value="1"/>
</dbReference>
<name>A0A109UH89_9FIRM</name>
<dbReference type="GO" id="GO:0003677">
    <property type="term" value="F:DNA binding"/>
    <property type="evidence" value="ECO:0007669"/>
    <property type="project" value="InterPro"/>
</dbReference>
<dbReference type="Pfam" id="PF01418">
    <property type="entry name" value="HTH_6"/>
    <property type="match status" value="1"/>
</dbReference>
<dbReference type="SUPFAM" id="SSF53697">
    <property type="entry name" value="SIS domain"/>
    <property type="match status" value="1"/>
</dbReference>
<dbReference type="InterPro" id="IPR046348">
    <property type="entry name" value="SIS_dom_sf"/>
</dbReference>
<dbReference type="SUPFAM" id="SSF46689">
    <property type="entry name" value="Homeodomain-like"/>
    <property type="match status" value="1"/>
</dbReference>
<dbReference type="Proteomes" id="UP000063781">
    <property type="component" value="Chromosome"/>
</dbReference>
<dbReference type="InterPro" id="IPR000281">
    <property type="entry name" value="HTH_RpiR"/>
</dbReference>
<dbReference type="OrthoDB" id="3684496at2"/>
<dbReference type="Gene3D" id="1.10.10.10">
    <property type="entry name" value="Winged helix-like DNA-binding domain superfamily/Winged helix DNA-binding domain"/>
    <property type="match status" value="1"/>
</dbReference>
<dbReference type="PANTHER" id="PTHR30514">
    <property type="entry name" value="GLUCOKINASE"/>
    <property type="match status" value="1"/>
</dbReference>
<dbReference type="KEGG" id="erl:AOC36_07615"/>
<dbReference type="AlphaFoldDB" id="A0A109UH89"/>
<organism evidence="2 3">
    <name type="scientific">Erysipelothrix larvae</name>
    <dbReference type="NCBI Taxonomy" id="1514105"/>
    <lineage>
        <taxon>Bacteria</taxon>
        <taxon>Bacillati</taxon>
        <taxon>Bacillota</taxon>
        <taxon>Erysipelotrichia</taxon>
        <taxon>Erysipelotrichales</taxon>
        <taxon>Erysipelotrichaceae</taxon>
        <taxon>Erysipelothrix</taxon>
    </lineage>
</organism>
<protein>
    <recommendedName>
        <fullName evidence="1">HTH rpiR-type domain-containing protein</fullName>
    </recommendedName>
</protein>
<sequence length="266" mass="30387">MPGFIYKLQNVLLTSANISNSDSQIARLILQNPQLAHKNVTLNELAKACYTSVSSISRFATNLGYDSFNDMKADFTGIESEYYELQIDNSFLQNHSVKEYKARIIHSFDSMNEIDLKKHATWLAEFIYEYDTIFLFATHITSNLVTILHRAVLATGKYIEFVQDKHSQMLLAEKASPSDAFIIVSLDGTLAMAQEIIIPIIISKAKRILITQNINLKFSDNFDFIIPLGTKSDNFTAKYKLMLFIDYFISVYFEYANAQKNISEHK</sequence>
<feature type="domain" description="HTH rpiR-type" evidence="1">
    <location>
        <begin position="5"/>
        <end position="82"/>
    </location>
</feature>
<dbReference type="PROSITE" id="PS51071">
    <property type="entry name" value="HTH_RPIR"/>
    <property type="match status" value="1"/>
</dbReference>
<proteinExistence type="predicted"/>
<dbReference type="GO" id="GO:0097367">
    <property type="term" value="F:carbohydrate derivative binding"/>
    <property type="evidence" value="ECO:0007669"/>
    <property type="project" value="InterPro"/>
</dbReference>
<dbReference type="EMBL" id="CP013213">
    <property type="protein sequence ID" value="AMC93856.1"/>
    <property type="molecule type" value="Genomic_DNA"/>
</dbReference>
<reference evidence="2 3" key="1">
    <citation type="submission" date="2015-10" db="EMBL/GenBank/DDBJ databases">
        <title>Erysipelothrix larvae sp. LV19 isolated from the larval gut of the rhinoceros beetle, Trypoxylus dichotomus.</title>
        <authorList>
            <person name="Lim S."/>
            <person name="Kim B.-C."/>
        </authorList>
    </citation>
    <scope>NUCLEOTIDE SEQUENCE [LARGE SCALE GENOMIC DNA]</scope>
    <source>
        <strain evidence="2 3">LV19</strain>
    </source>
</reference>
<dbReference type="Gene3D" id="3.40.50.10490">
    <property type="entry name" value="Glucose-6-phosphate isomerase like protein, domain 1"/>
    <property type="match status" value="1"/>
</dbReference>
<accession>A0A109UH89</accession>
<evidence type="ECO:0000259" key="1">
    <source>
        <dbReference type="PROSITE" id="PS51071"/>
    </source>
</evidence>
<dbReference type="STRING" id="1514105.AOC36_07615"/>
<evidence type="ECO:0000313" key="2">
    <source>
        <dbReference type="EMBL" id="AMC93856.1"/>
    </source>
</evidence>
<dbReference type="InterPro" id="IPR036388">
    <property type="entry name" value="WH-like_DNA-bd_sf"/>
</dbReference>
<dbReference type="InterPro" id="IPR009057">
    <property type="entry name" value="Homeodomain-like_sf"/>
</dbReference>
<keyword evidence="3" id="KW-1185">Reference proteome</keyword>
<evidence type="ECO:0000313" key="3">
    <source>
        <dbReference type="Proteomes" id="UP000063781"/>
    </source>
</evidence>
<dbReference type="InterPro" id="IPR047640">
    <property type="entry name" value="RpiR-like"/>
</dbReference>
<gene>
    <name evidence="2" type="ORF">AOC36_07615</name>
</gene>
<dbReference type="RefSeq" id="WP_067633039.1">
    <property type="nucleotide sequence ID" value="NZ_CP013213.1"/>
</dbReference>
<dbReference type="GO" id="GO:1901135">
    <property type="term" value="P:carbohydrate derivative metabolic process"/>
    <property type="evidence" value="ECO:0007669"/>
    <property type="project" value="InterPro"/>
</dbReference>
<dbReference type="GO" id="GO:0003700">
    <property type="term" value="F:DNA-binding transcription factor activity"/>
    <property type="evidence" value="ECO:0007669"/>
    <property type="project" value="InterPro"/>
</dbReference>